<reference evidence="1 2" key="1">
    <citation type="journal article" date="2015" name="Microbiome">
        <title>Genomic resolution of linkages in carbon, nitrogen, and sulfur cycling among widespread estuary sediment bacteria.</title>
        <authorList>
            <person name="Baker B.J."/>
            <person name="Lazar C.S."/>
            <person name="Teske A.P."/>
            <person name="Dick G.J."/>
        </authorList>
    </citation>
    <scope>NUCLEOTIDE SEQUENCE [LARGE SCALE GENOMIC DNA]</scope>
    <source>
        <strain evidence="1">DG_54_3</strain>
    </source>
</reference>
<gene>
    <name evidence="1" type="ORF">AMJ44_03635</name>
</gene>
<dbReference type="Pfam" id="PF06980">
    <property type="entry name" value="DUF1302"/>
    <property type="match status" value="1"/>
</dbReference>
<evidence type="ECO:0008006" key="3">
    <source>
        <dbReference type="Google" id="ProtNLM"/>
    </source>
</evidence>
<organism evidence="1 2">
    <name type="scientific">candidate division WOR-1 bacterium DG_54_3</name>
    <dbReference type="NCBI Taxonomy" id="1703775"/>
    <lineage>
        <taxon>Bacteria</taxon>
        <taxon>Bacillati</taxon>
        <taxon>Saganbacteria</taxon>
    </lineage>
</organism>
<sequence>MDIKMTHKFLTWILTFIWVLTVSFLSSADAETSLNGYIKLDERVLTEDAGEYSWNRATLGLKVKSELSEEVAGYGEMKIITKDYPDINSPSDLTSKSNVTPVDMELREAYLDVFGFPFPSTDLRAGKQRIAWGTADRLNQVDNLNPFDFSDIVELGKKIPTNSIKLTNYLGDNTLTAAMIPVFTPAVMPTTYDNYISTTVANNLPSGMRLTTLESRVTLPQNKLENSMFAAKLSRSILGYDMSLSYFSGYDNIPNLANLTLTAVSLTQVSAEVTQNYPKIQAFGYDLAGSFRGIGLWAEIAYLKTDNFIQEVVLNKITTTEVTTAEVKDYIKYTLGFDYTFPNDFYINTQVMHGFFDERGKDLSDMLLTRLEKKIFNEKIKLTFTWLGDYDHKFIGNLFWPQITWYPAEATEIQLGSLSIHGEIGSKLEIMETLDQVYLQAKYSF</sequence>
<name>A0A0S7Y530_UNCSA</name>
<dbReference type="InterPro" id="IPR010727">
    <property type="entry name" value="DUF1302"/>
</dbReference>
<dbReference type="EMBL" id="LIZX01000023">
    <property type="protein sequence ID" value="KPJ69499.1"/>
    <property type="molecule type" value="Genomic_DNA"/>
</dbReference>
<protein>
    <recommendedName>
        <fullName evidence="3">DUF1302 domain-containing protein</fullName>
    </recommendedName>
</protein>
<dbReference type="AlphaFoldDB" id="A0A0S7Y530"/>
<proteinExistence type="predicted"/>
<dbReference type="SUPFAM" id="SSF56935">
    <property type="entry name" value="Porins"/>
    <property type="match status" value="1"/>
</dbReference>
<comment type="caution">
    <text evidence="1">The sequence shown here is derived from an EMBL/GenBank/DDBJ whole genome shotgun (WGS) entry which is preliminary data.</text>
</comment>
<evidence type="ECO:0000313" key="1">
    <source>
        <dbReference type="EMBL" id="KPJ69499.1"/>
    </source>
</evidence>
<evidence type="ECO:0000313" key="2">
    <source>
        <dbReference type="Proteomes" id="UP000051861"/>
    </source>
</evidence>
<accession>A0A0S7Y530</accession>
<dbReference type="PATRIC" id="fig|1703775.3.peg.819"/>
<dbReference type="Proteomes" id="UP000051861">
    <property type="component" value="Unassembled WGS sequence"/>
</dbReference>